<sequence>MHPAGKAHLLPDVLLTEPTTRMSPVTMHELPSPLTTQLGEDA</sequence>
<dbReference type="EMBL" id="CP003788">
    <property type="protein sequence ID" value="AFR06381.1"/>
    <property type="molecule type" value="Genomic_DNA"/>
</dbReference>
<dbReference type="AlphaFoldDB" id="J7L0T3"/>
<proteinExistence type="predicted"/>
<evidence type="ECO:0000256" key="1">
    <source>
        <dbReference type="SAM" id="MobiDB-lite"/>
    </source>
</evidence>
<reference evidence="3" key="2">
    <citation type="submission" date="2012-08" db="EMBL/GenBank/DDBJ databases">
        <title>Whole-genome sequence of Nocardiopsis alba strain ATCC BAA-2165 associated with honeybees.</title>
        <authorList>
            <person name="Qiao J."/>
            <person name="Chen L."/>
            <person name="Li Y."/>
            <person name="Wang J."/>
            <person name="Zhang W."/>
            <person name="Chen S."/>
        </authorList>
    </citation>
    <scope>NUCLEOTIDE SEQUENCE [LARGE SCALE GENOMIC DNA]</scope>
    <source>
        <strain evidence="3">ATCC BAA-2165 / BE74</strain>
    </source>
</reference>
<dbReference type="Proteomes" id="UP000003779">
    <property type="component" value="Chromosome"/>
</dbReference>
<evidence type="ECO:0000313" key="2">
    <source>
        <dbReference type="EMBL" id="AFR06381.1"/>
    </source>
</evidence>
<organism evidence="2 3">
    <name type="scientific">Nocardiopsis alba (strain ATCC BAA-2165 / BE74)</name>
    <dbReference type="NCBI Taxonomy" id="1205910"/>
    <lineage>
        <taxon>Bacteria</taxon>
        <taxon>Bacillati</taxon>
        <taxon>Actinomycetota</taxon>
        <taxon>Actinomycetes</taxon>
        <taxon>Streptosporangiales</taxon>
        <taxon>Nocardiopsidaceae</taxon>
        <taxon>Nocardiopsis</taxon>
    </lineage>
</organism>
<name>J7L0T3_NOCAA</name>
<evidence type="ECO:0000313" key="3">
    <source>
        <dbReference type="Proteomes" id="UP000003779"/>
    </source>
</evidence>
<gene>
    <name evidence="2" type="ordered locus">B005_0048</name>
</gene>
<dbReference type="KEGG" id="nal:B005_0048"/>
<dbReference type="PATRIC" id="fig|1205910.3.peg.45"/>
<accession>J7L0T3</accession>
<feature type="region of interest" description="Disordered" evidence="1">
    <location>
        <begin position="21"/>
        <end position="42"/>
    </location>
</feature>
<feature type="compositionally biased region" description="Polar residues" evidence="1">
    <location>
        <begin position="33"/>
        <end position="42"/>
    </location>
</feature>
<reference evidence="2 3" key="1">
    <citation type="journal article" date="2012" name="J. Bacteriol.">
        <title>Whole-Genome Sequence of Nocardiopsis alba Strain ATCC BAA-2165, Associated with Honeybees.</title>
        <authorList>
            <person name="Qiao J."/>
            <person name="Chen L."/>
            <person name="Li Y."/>
            <person name="Wang J."/>
            <person name="Zhang W."/>
            <person name="Chen S."/>
        </authorList>
    </citation>
    <scope>NUCLEOTIDE SEQUENCE [LARGE SCALE GENOMIC DNA]</scope>
    <source>
        <strain evidence="3">ATCC BAA-2165 / BE74</strain>
    </source>
</reference>
<protein>
    <submittedName>
        <fullName evidence="2">Uncharacterized protein</fullName>
    </submittedName>
</protein>
<dbReference type="HOGENOM" id="CLU_3254750_0_0_11"/>